<dbReference type="GO" id="GO:0008218">
    <property type="term" value="P:bioluminescence"/>
    <property type="evidence" value="ECO:0007669"/>
    <property type="project" value="InterPro"/>
</dbReference>
<dbReference type="Proteomes" id="UP000606720">
    <property type="component" value="Unassembled WGS sequence"/>
</dbReference>
<evidence type="ECO:0000256" key="1">
    <source>
        <dbReference type="ARBA" id="ARBA00022857"/>
    </source>
</evidence>
<proteinExistence type="predicted"/>
<keyword evidence="1" id="KW-0521">NADP</keyword>
<evidence type="ECO:0000313" key="3">
    <source>
        <dbReference type="Proteomes" id="UP000606720"/>
    </source>
</evidence>
<gene>
    <name evidence="2" type="ORF">H8S17_00155</name>
</gene>
<dbReference type="InterPro" id="IPR008670">
    <property type="entry name" value="CoA_reduct_LuxC"/>
</dbReference>
<dbReference type="InterPro" id="IPR016161">
    <property type="entry name" value="Ald_DH/histidinol_DH"/>
</dbReference>
<dbReference type="GO" id="GO:0003995">
    <property type="term" value="F:acyl-CoA dehydrogenase activity"/>
    <property type="evidence" value="ECO:0007669"/>
    <property type="project" value="InterPro"/>
</dbReference>
<dbReference type="Pfam" id="PF05893">
    <property type="entry name" value="LuxC"/>
    <property type="match status" value="1"/>
</dbReference>
<name>A0A923LMJ9_9FIRM</name>
<accession>A0A923LMJ9</accession>
<dbReference type="SUPFAM" id="SSF53720">
    <property type="entry name" value="ALDH-like"/>
    <property type="match status" value="1"/>
</dbReference>
<comment type="caution">
    <text evidence="2">The sequence shown here is derived from an EMBL/GenBank/DDBJ whole genome shotgun (WGS) entry which is preliminary data.</text>
</comment>
<organism evidence="2 3">
    <name type="scientific">Roseburia zhanii</name>
    <dbReference type="NCBI Taxonomy" id="2763064"/>
    <lineage>
        <taxon>Bacteria</taxon>
        <taxon>Bacillati</taxon>
        <taxon>Bacillota</taxon>
        <taxon>Clostridia</taxon>
        <taxon>Lachnospirales</taxon>
        <taxon>Lachnospiraceae</taxon>
        <taxon>Roseburia</taxon>
    </lineage>
</organism>
<evidence type="ECO:0000313" key="2">
    <source>
        <dbReference type="EMBL" id="MBC5712633.1"/>
    </source>
</evidence>
<protein>
    <submittedName>
        <fullName evidence="2">Acyl-CoA reductase</fullName>
    </submittedName>
</protein>
<dbReference type="RefSeq" id="WP_186865734.1">
    <property type="nucleotide sequence ID" value="NZ_JACOPH010000001.1"/>
</dbReference>
<sequence>MQKSGGAVIPMDNKDIVYLFGARQVQPAPREIFDEEVCDFLGKLSEELRADVRAKQYTDILTFAFFIRRANLKLMKERYADAAYMIGKGTVFHIAPSNVPINFAYSWVFGLLSGNANIVRVSMKDFIQVRIICDAVDRLILDEQYRWVEQENAVVMYDHAKKELTDLFSAQCQVRLIWGGDHTIEMIRQSKLPPRSTEITFADRYSFALMDAKAVLDSSEQEMSRLAANFYNDTYLMDQNACSTPHMICWIGEGEQYRKAQKRFWEHISKEAERYTLEDIKASEKFTTLCSYLMELDTKQTDRYQNLLYVISLNKLPENITKLRGKYGLFFQKEFQNVQDTLVHLNDTRVQTCVIYGVDEKEIKKEVIHMHMLGIDRVVPIGKSLDIDLNWDGYDMIRGLSRKIG</sequence>
<keyword evidence="3" id="KW-1185">Reference proteome</keyword>
<dbReference type="AlphaFoldDB" id="A0A923LMJ9"/>
<reference evidence="2" key="1">
    <citation type="submission" date="2020-08" db="EMBL/GenBank/DDBJ databases">
        <title>Genome public.</title>
        <authorList>
            <person name="Liu C."/>
            <person name="Sun Q."/>
        </authorList>
    </citation>
    <scope>NUCLEOTIDE SEQUENCE</scope>
    <source>
        <strain evidence="2">BX1005</strain>
    </source>
</reference>
<dbReference type="EMBL" id="JACOPH010000001">
    <property type="protein sequence ID" value="MBC5712633.1"/>
    <property type="molecule type" value="Genomic_DNA"/>
</dbReference>